<comment type="caution">
    <text evidence="3">The sequence shown here is derived from an EMBL/GenBank/DDBJ whole genome shotgun (WGS) entry which is preliminary data.</text>
</comment>
<keyword evidence="2" id="KW-1133">Transmembrane helix</keyword>
<dbReference type="EMBL" id="VUNI01000001">
    <property type="protein sequence ID" value="MST73482.1"/>
    <property type="molecule type" value="Genomic_DNA"/>
</dbReference>
<accession>A0A6L5YN10</accession>
<keyword evidence="2" id="KW-0812">Transmembrane</keyword>
<organism evidence="3 4">
    <name type="scientific">Roseburia porci</name>
    <dbReference type="NCBI Taxonomy" id="2605790"/>
    <lineage>
        <taxon>Bacteria</taxon>
        <taxon>Bacillati</taxon>
        <taxon>Bacillota</taxon>
        <taxon>Clostridia</taxon>
        <taxon>Lachnospirales</taxon>
        <taxon>Lachnospiraceae</taxon>
        <taxon>Roseburia</taxon>
    </lineage>
</organism>
<dbReference type="AlphaFoldDB" id="A0A6L5YN10"/>
<dbReference type="Proteomes" id="UP000474024">
    <property type="component" value="Unassembled WGS sequence"/>
</dbReference>
<sequence>MYKVEGYDFESKETADKAKLEADGVKYIKENTRMDNPDMIYKLYDQIIREEMFETPVGLSFLAELQEYLYANPEIENEVIRPIPVHAPEIRKIKAAEKKIGKYRKKFRITLFFAIVLGAVVIGMFGITYYSGSSVTILNYENALIDKYEDWEKDLDEREQKLKEREADLTENTEDLPETESR</sequence>
<feature type="region of interest" description="Disordered" evidence="1">
    <location>
        <begin position="163"/>
        <end position="182"/>
    </location>
</feature>
<evidence type="ECO:0000313" key="3">
    <source>
        <dbReference type="EMBL" id="MST73482.1"/>
    </source>
</evidence>
<evidence type="ECO:0000256" key="2">
    <source>
        <dbReference type="SAM" id="Phobius"/>
    </source>
</evidence>
<reference evidence="3 4" key="1">
    <citation type="submission" date="2019-08" db="EMBL/GenBank/DDBJ databases">
        <title>In-depth cultivation of the pig gut microbiome towards novel bacterial diversity and tailored functional studies.</title>
        <authorList>
            <person name="Wylensek D."/>
            <person name="Hitch T.C.A."/>
            <person name="Clavel T."/>
        </authorList>
    </citation>
    <scope>NUCLEOTIDE SEQUENCE [LARGE SCALE GENOMIC DNA]</scope>
    <source>
        <strain evidence="3 4">MUC/MUC-530-WT-4D</strain>
    </source>
</reference>
<gene>
    <name evidence="3" type="ORF">FYJ75_00350</name>
</gene>
<feature type="transmembrane region" description="Helical" evidence="2">
    <location>
        <begin position="109"/>
        <end position="130"/>
    </location>
</feature>
<proteinExistence type="predicted"/>
<feature type="compositionally biased region" description="Acidic residues" evidence="1">
    <location>
        <begin position="169"/>
        <end position="182"/>
    </location>
</feature>
<dbReference type="RefSeq" id="WP_154427692.1">
    <property type="nucleotide sequence ID" value="NZ_VUNI01000001.1"/>
</dbReference>
<evidence type="ECO:0000256" key="1">
    <source>
        <dbReference type="SAM" id="MobiDB-lite"/>
    </source>
</evidence>
<evidence type="ECO:0000313" key="4">
    <source>
        <dbReference type="Proteomes" id="UP000474024"/>
    </source>
</evidence>
<keyword evidence="2" id="KW-0472">Membrane</keyword>
<keyword evidence="4" id="KW-1185">Reference proteome</keyword>
<name>A0A6L5YN10_9FIRM</name>
<protein>
    <submittedName>
        <fullName evidence="3">Uncharacterized protein</fullName>
    </submittedName>
</protein>